<keyword evidence="1" id="KW-0175">Coiled coil</keyword>
<feature type="coiled-coil region" evidence="1">
    <location>
        <begin position="277"/>
        <end position="367"/>
    </location>
</feature>
<dbReference type="EMBL" id="JBFDAA010000001">
    <property type="protein sequence ID" value="KAL1140467.1"/>
    <property type="molecule type" value="Genomic_DNA"/>
</dbReference>
<evidence type="ECO:0000313" key="4">
    <source>
        <dbReference type="Proteomes" id="UP001558652"/>
    </source>
</evidence>
<accession>A0ABD0Z9M7</accession>
<protein>
    <submittedName>
        <fullName evidence="3">Uncharacterized protein</fullName>
    </submittedName>
</protein>
<dbReference type="Proteomes" id="UP001558652">
    <property type="component" value="Unassembled WGS sequence"/>
</dbReference>
<sequence length="420" mass="49212">MDQSSDRCPVEMLCTCKKDKPKRRSRQGSECSRSPSSPPDERDCFHKFQQHVDKIKKFAPQRQWGTITGVPLEGSTRIPEFDHSDHSTAKQLTAAIQIGAEAERRQEMKIEKLQEELDGVIELNDSLLEELRQRDGDISLLKGDICKNRQENECLQRSINILQDQSKSIEKDIESLEEENIKLKDVNEKLRREADKVRKELDDLQMCHKLCLSEQETKAFNEELRILKFQLNQALDKNAIHQEKIDTFKEKNSMMNVEVFNLNKQLEQERQKQCDISSSYKQKINELKHQIDVLEFELERLKEELEIKFQIESKLNREIEHLKQKSDLKKYEEEANLTIIDQLSEIIKTQEKEIKKLLNNNNDIQLTKKIGEVSSEVSCKGEERYNTRSLLDQNTTQLKESEPPYAEDGVQVPKHVRKEH</sequence>
<evidence type="ECO:0000256" key="1">
    <source>
        <dbReference type="SAM" id="Coils"/>
    </source>
</evidence>
<feature type="compositionally biased region" description="Polar residues" evidence="2">
    <location>
        <begin position="388"/>
        <end position="398"/>
    </location>
</feature>
<feature type="region of interest" description="Disordered" evidence="2">
    <location>
        <begin position="388"/>
        <end position="420"/>
    </location>
</feature>
<proteinExistence type="predicted"/>
<gene>
    <name evidence="3" type="ORF">AAG570_000399</name>
</gene>
<evidence type="ECO:0000256" key="2">
    <source>
        <dbReference type="SAM" id="MobiDB-lite"/>
    </source>
</evidence>
<feature type="region of interest" description="Disordered" evidence="2">
    <location>
        <begin position="19"/>
        <end position="44"/>
    </location>
</feature>
<name>A0ABD0Z9M7_9HEMI</name>
<evidence type="ECO:0000313" key="3">
    <source>
        <dbReference type="EMBL" id="KAL1140467.1"/>
    </source>
</evidence>
<keyword evidence="4" id="KW-1185">Reference proteome</keyword>
<comment type="caution">
    <text evidence="3">The sequence shown here is derived from an EMBL/GenBank/DDBJ whole genome shotgun (WGS) entry which is preliminary data.</text>
</comment>
<organism evidence="3 4">
    <name type="scientific">Ranatra chinensis</name>
    <dbReference type="NCBI Taxonomy" id="642074"/>
    <lineage>
        <taxon>Eukaryota</taxon>
        <taxon>Metazoa</taxon>
        <taxon>Ecdysozoa</taxon>
        <taxon>Arthropoda</taxon>
        <taxon>Hexapoda</taxon>
        <taxon>Insecta</taxon>
        <taxon>Pterygota</taxon>
        <taxon>Neoptera</taxon>
        <taxon>Paraneoptera</taxon>
        <taxon>Hemiptera</taxon>
        <taxon>Heteroptera</taxon>
        <taxon>Panheteroptera</taxon>
        <taxon>Nepomorpha</taxon>
        <taxon>Nepidae</taxon>
        <taxon>Ranatrinae</taxon>
        <taxon>Ranatra</taxon>
    </lineage>
</organism>
<reference evidence="3 4" key="1">
    <citation type="submission" date="2024-07" db="EMBL/GenBank/DDBJ databases">
        <title>Chromosome-level genome assembly of the water stick insect Ranatra chinensis (Heteroptera: Nepidae).</title>
        <authorList>
            <person name="Liu X."/>
        </authorList>
    </citation>
    <scope>NUCLEOTIDE SEQUENCE [LARGE SCALE GENOMIC DNA]</scope>
    <source>
        <strain evidence="3">Cailab_2021Rc</strain>
        <tissue evidence="3">Muscle</tissue>
    </source>
</reference>
<feature type="coiled-coil region" evidence="1">
    <location>
        <begin position="103"/>
        <end position="207"/>
    </location>
</feature>
<dbReference type="AlphaFoldDB" id="A0ABD0Z9M7"/>